<proteinExistence type="predicted"/>
<reference evidence="2 3" key="1">
    <citation type="submission" date="2021-08" db="EMBL/GenBank/DDBJ databases">
        <title>Draft Genome Sequence of Phanerochaete sordida strain YK-624.</title>
        <authorList>
            <person name="Mori T."/>
            <person name="Dohra H."/>
            <person name="Suzuki T."/>
            <person name="Kawagishi H."/>
            <person name="Hirai H."/>
        </authorList>
    </citation>
    <scope>NUCLEOTIDE SEQUENCE [LARGE SCALE GENOMIC DNA]</scope>
    <source>
        <strain evidence="2 3">YK-624</strain>
    </source>
</reference>
<feature type="compositionally biased region" description="Low complexity" evidence="1">
    <location>
        <begin position="203"/>
        <end position="284"/>
    </location>
</feature>
<evidence type="ECO:0000313" key="3">
    <source>
        <dbReference type="Proteomes" id="UP000703269"/>
    </source>
</evidence>
<comment type="caution">
    <text evidence="2">The sequence shown here is derived from an EMBL/GenBank/DDBJ whole genome shotgun (WGS) entry which is preliminary data.</text>
</comment>
<name>A0A9P3G713_9APHY</name>
<gene>
    <name evidence="2" type="ORF">PsYK624_066040</name>
</gene>
<evidence type="ECO:0000256" key="1">
    <source>
        <dbReference type="SAM" id="MobiDB-lite"/>
    </source>
</evidence>
<evidence type="ECO:0000313" key="2">
    <source>
        <dbReference type="EMBL" id="GJE90468.1"/>
    </source>
</evidence>
<feature type="region of interest" description="Disordered" evidence="1">
    <location>
        <begin position="195"/>
        <end position="284"/>
    </location>
</feature>
<protein>
    <submittedName>
        <fullName evidence="2">Uncharacterized protein</fullName>
    </submittedName>
</protein>
<dbReference type="OrthoDB" id="3270804at2759"/>
<keyword evidence="3" id="KW-1185">Reference proteome</keyword>
<dbReference type="AlphaFoldDB" id="A0A9P3G713"/>
<dbReference type="Proteomes" id="UP000703269">
    <property type="component" value="Unassembled WGS sequence"/>
</dbReference>
<dbReference type="EMBL" id="BPQB01000016">
    <property type="protein sequence ID" value="GJE90468.1"/>
    <property type="molecule type" value="Genomic_DNA"/>
</dbReference>
<accession>A0A9P3G713</accession>
<feature type="compositionally biased region" description="Low complexity" evidence="1">
    <location>
        <begin position="18"/>
        <end position="53"/>
    </location>
</feature>
<organism evidence="2 3">
    <name type="scientific">Phanerochaete sordida</name>
    <dbReference type="NCBI Taxonomy" id="48140"/>
    <lineage>
        <taxon>Eukaryota</taxon>
        <taxon>Fungi</taxon>
        <taxon>Dikarya</taxon>
        <taxon>Basidiomycota</taxon>
        <taxon>Agaricomycotina</taxon>
        <taxon>Agaricomycetes</taxon>
        <taxon>Polyporales</taxon>
        <taxon>Phanerochaetaceae</taxon>
        <taxon>Phanerochaete</taxon>
    </lineage>
</organism>
<sequence>MQYKATVCGEVGPDRETSAPASSPPSSQATQAPPSSQTAPPTSSPQAAPASPQAAPPIAGPSYRSIAQVAAARQIPAEVFAQLELINRQLEMSEHSPMPPQPVIEIIDGWYAVYCGRYVGCFTSSDLVMSLTNGWPNNSSKKYSSFRDMYYAWKSGCMERRVHGKMSPHSLVPYIVSDAEAEERLHYLLAQMEDTSMSEDEGAPQTAATDATAAPAADNVPATTAVPDAPAAETVPDAPAAETAAPTATSNDAPAASTANDAPPAPTAAPFASGSTGSTSTPTPSCAAFAARVTPAPAAWVVVRGLRPGVYYDRDAYMAARGNSRAAWAFPAATVEAADALYIEHFPSSRTLSR</sequence>
<feature type="region of interest" description="Disordered" evidence="1">
    <location>
        <begin position="1"/>
        <end position="59"/>
    </location>
</feature>